<gene>
    <name evidence="2" type="ORF">GCM10023198_32910</name>
</gene>
<evidence type="ECO:0000313" key="3">
    <source>
        <dbReference type="Proteomes" id="UP001500843"/>
    </source>
</evidence>
<organism evidence="2 3">
    <name type="scientific">Promicromonospora umidemergens</name>
    <dbReference type="NCBI Taxonomy" id="629679"/>
    <lineage>
        <taxon>Bacteria</taxon>
        <taxon>Bacillati</taxon>
        <taxon>Actinomycetota</taxon>
        <taxon>Actinomycetes</taxon>
        <taxon>Micrococcales</taxon>
        <taxon>Promicromonosporaceae</taxon>
        <taxon>Promicromonospora</taxon>
    </lineage>
</organism>
<dbReference type="EMBL" id="BAABHM010000013">
    <property type="protein sequence ID" value="GAA4707820.1"/>
    <property type="molecule type" value="Genomic_DNA"/>
</dbReference>
<protein>
    <submittedName>
        <fullName evidence="2">Uncharacterized protein</fullName>
    </submittedName>
</protein>
<dbReference type="Proteomes" id="UP001500843">
    <property type="component" value="Unassembled WGS sequence"/>
</dbReference>
<proteinExistence type="predicted"/>
<name>A0ABP8XKV0_9MICO</name>
<evidence type="ECO:0000313" key="2">
    <source>
        <dbReference type="EMBL" id="GAA4707820.1"/>
    </source>
</evidence>
<accession>A0ABP8XKV0</accession>
<sequence>MHLTVMDTPRPTALTRTCGSLTITVRYDGAAHTRPFGLRHRWTYRIEDAAQPERTPAEGVDLYPARQSPANAREALRSLLALLTIAGRGYADQLQNPGSASAGLVRFAAWVPEAAHHNTNELAALAIELASTEHGPEHATVPARNAASTDHAPSGEASWPPGRWYSVVFLQGEEGYDVVDLIDAQGPNAGIEHLSAWDYGSETRDTALFHDHTHTTLPTEPGGHCLESGPYALVWHTGLGHVSLLRQFEPDHEPPIWWLDRADLLTAETPASPDPAPTVGHAPDKAYGPSL</sequence>
<keyword evidence="3" id="KW-1185">Reference proteome</keyword>
<reference evidence="3" key="1">
    <citation type="journal article" date="2019" name="Int. J. Syst. Evol. Microbiol.">
        <title>The Global Catalogue of Microorganisms (GCM) 10K type strain sequencing project: providing services to taxonomists for standard genome sequencing and annotation.</title>
        <authorList>
            <consortium name="The Broad Institute Genomics Platform"/>
            <consortium name="The Broad Institute Genome Sequencing Center for Infectious Disease"/>
            <person name="Wu L."/>
            <person name="Ma J."/>
        </authorList>
    </citation>
    <scope>NUCLEOTIDE SEQUENCE [LARGE SCALE GENOMIC DNA]</scope>
    <source>
        <strain evidence="3">JCM 17975</strain>
    </source>
</reference>
<feature type="region of interest" description="Disordered" evidence="1">
    <location>
        <begin position="134"/>
        <end position="157"/>
    </location>
</feature>
<evidence type="ECO:0000256" key="1">
    <source>
        <dbReference type="SAM" id="MobiDB-lite"/>
    </source>
</evidence>
<feature type="region of interest" description="Disordered" evidence="1">
    <location>
        <begin position="268"/>
        <end position="291"/>
    </location>
</feature>
<comment type="caution">
    <text evidence="2">The sequence shown here is derived from an EMBL/GenBank/DDBJ whole genome shotgun (WGS) entry which is preliminary data.</text>
</comment>